<organism evidence="1 2">
    <name type="scientific">Hyphobacterium lacteum</name>
    <dbReference type="NCBI Taxonomy" id="3116575"/>
    <lineage>
        <taxon>Bacteria</taxon>
        <taxon>Pseudomonadati</taxon>
        <taxon>Pseudomonadota</taxon>
        <taxon>Alphaproteobacteria</taxon>
        <taxon>Maricaulales</taxon>
        <taxon>Maricaulaceae</taxon>
        <taxon>Hyphobacterium</taxon>
    </lineage>
</organism>
<dbReference type="InterPro" id="IPR038396">
    <property type="entry name" value="SpoIIAA-like_sf"/>
</dbReference>
<keyword evidence="2" id="KW-1185">Reference proteome</keyword>
<dbReference type="Gene3D" id="3.40.50.10600">
    <property type="entry name" value="SpoIIaa-like domains"/>
    <property type="match status" value="1"/>
</dbReference>
<gene>
    <name evidence="1" type="ORF">V0U79_11340</name>
</gene>
<protein>
    <submittedName>
        <fullName evidence="1">STAS/SEC14 domain-containing protein</fullName>
    </submittedName>
</protein>
<dbReference type="Proteomes" id="UP001354971">
    <property type="component" value="Unassembled WGS sequence"/>
</dbReference>
<dbReference type="SUPFAM" id="SSF52091">
    <property type="entry name" value="SpoIIaa-like"/>
    <property type="match status" value="1"/>
</dbReference>
<dbReference type="InterPro" id="IPR036513">
    <property type="entry name" value="STAS_dom_sf"/>
</dbReference>
<proteinExistence type="predicted"/>
<dbReference type="EMBL" id="JAZDRP010000007">
    <property type="protein sequence ID" value="MEE2526965.1"/>
    <property type="molecule type" value="Genomic_DNA"/>
</dbReference>
<dbReference type="RefSeq" id="WP_330199629.1">
    <property type="nucleotide sequence ID" value="NZ_JAZDRP010000007.1"/>
</dbReference>
<evidence type="ECO:0000313" key="1">
    <source>
        <dbReference type="EMBL" id="MEE2526965.1"/>
    </source>
</evidence>
<reference evidence="1 2" key="1">
    <citation type="submission" date="2024-01" db="EMBL/GenBank/DDBJ databases">
        <title>Hyphobacterium bacterium isolated from marine sediment.</title>
        <authorList>
            <person name="Zhao S."/>
        </authorList>
    </citation>
    <scope>NUCLEOTIDE SEQUENCE [LARGE SCALE GENOMIC DNA]</scope>
    <source>
        <strain evidence="2">HN65</strain>
    </source>
</reference>
<dbReference type="Pfam" id="PF11964">
    <property type="entry name" value="SpoIIAA-like"/>
    <property type="match status" value="1"/>
</dbReference>
<evidence type="ECO:0000313" key="2">
    <source>
        <dbReference type="Proteomes" id="UP001354971"/>
    </source>
</evidence>
<dbReference type="InterPro" id="IPR021866">
    <property type="entry name" value="SpoIIAA-like"/>
</dbReference>
<name>A0ABU7LSX0_9PROT</name>
<sequence length="132" mass="14754">MTDVLHDPETGGSAELTRRDGGILQIRYAGSISLAFVEKTADRIITRIEDGARRILYLVEDSTPLFTPAELTDEVRRVGRAGNRQARFAYLAPEDMFTKHFMLIEAAAFNEGVTVKFFSDKAAARAWLTEDN</sequence>
<accession>A0ABU7LSX0</accession>
<comment type="caution">
    <text evidence="1">The sequence shown here is derived from an EMBL/GenBank/DDBJ whole genome shotgun (WGS) entry which is preliminary data.</text>
</comment>